<protein>
    <submittedName>
        <fullName evidence="1">Uncharacterized protein</fullName>
    </submittedName>
</protein>
<accession>A0A8S1YA83</accession>
<sequence>MIRILIKFQFFNQRMEYSNRIKTKLFNQIQINYVKMIGDSSKLYIIKIKICYQLDINIIFILLAKQMKVTLRQEDHQIVKLKIFLELLQIMHNIQYFGITNKRNIHHMSYYKNET</sequence>
<dbReference type="AlphaFoldDB" id="A0A8S1YA83"/>
<proteinExistence type="predicted"/>
<keyword evidence="2" id="KW-1185">Reference proteome</keyword>
<name>A0A8S1YA83_9CILI</name>
<reference evidence="1" key="1">
    <citation type="submission" date="2021-01" db="EMBL/GenBank/DDBJ databases">
        <authorList>
            <consortium name="Genoscope - CEA"/>
            <person name="William W."/>
        </authorList>
    </citation>
    <scope>NUCLEOTIDE SEQUENCE</scope>
</reference>
<comment type="caution">
    <text evidence="1">The sequence shown here is derived from an EMBL/GenBank/DDBJ whole genome shotgun (WGS) entry which is preliminary data.</text>
</comment>
<dbReference type="EMBL" id="CAJJDO010000158">
    <property type="protein sequence ID" value="CAD8210313.1"/>
    <property type="molecule type" value="Genomic_DNA"/>
</dbReference>
<dbReference type="Proteomes" id="UP000689195">
    <property type="component" value="Unassembled WGS sequence"/>
</dbReference>
<evidence type="ECO:0000313" key="2">
    <source>
        <dbReference type="Proteomes" id="UP000689195"/>
    </source>
</evidence>
<organism evidence="1 2">
    <name type="scientific">Paramecium pentaurelia</name>
    <dbReference type="NCBI Taxonomy" id="43138"/>
    <lineage>
        <taxon>Eukaryota</taxon>
        <taxon>Sar</taxon>
        <taxon>Alveolata</taxon>
        <taxon>Ciliophora</taxon>
        <taxon>Intramacronucleata</taxon>
        <taxon>Oligohymenophorea</taxon>
        <taxon>Peniculida</taxon>
        <taxon>Parameciidae</taxon>
        <taxon>Paramecium</taxon>
    </lineage>
</organism>
<evidence type="ECO:0000313" key="1">
    <source>
        <dbReference type="EMBL" id="CAD8210313.1"/>
    </source>
</evidence>
<gene>
    <name evidence="1" type="ORF">PPENT_87.1.T1580113</name>
</gene>